<dbReference type="EMBL" id="CAJVRL010000070">
    <property type="protein sequence ID" value="CAG8956334.1"/>
    <property type="molecule type" value="Genomic_DNA"/>
</dbReference>
<dbReference type="OrthoDB" id="341259at2759"/>
<dbReference type="PANTHER" id="PTHR10039">
    <property type="entry name" value="AMELOGENIN"/>
    <property type="match status" value="1"/>
</dbReference>
<sequence length="437" mass="50161">MAPPIEPFKARPLADTPLFKVEVYQQWLNSKGPRILFVKEHAGRLEGTSEQMFYALERRFPGQIILYFSFNRLDNRRNTAKNMLEAFISQLISHRDFSAFAKFMCCELEQGRGWTELDLMNWFERCIFLLRISFVINNLDGCLESSQRGLMSYLSRLTSGTERLFKVAITSSEPPLNTNDIPSTLFINLAGSKTNVAVDGNFLESYKKFSPSIPPSMEAIQRQLCGLDDTDPLLLHILYEQARSKRIWIEDFILGAGSEKAMSGKTVPSLEYTLDRIFRQIPDTHSVGQFLRWMVYAARPMTVWELATVFFVGSCHDQGSKISPSKSFLGAMIAHWESCYAGIIEICQNEVRLSNPRLRDIFMVPKADNGPLYLWNEIQETAELEITRSCLEYLSRDETREITESSLAPVLEWNQPSMIPPFLDPFNLLKAKVPTWW</sequence>
<dbReference type="Pfam" id="PF24883">
    <property type="entry name" value="NPHP3_N"/>
    <property type="match status" value="1"/>
</dbReference>
<comment type="caution">
    <text evidence="3">The sequence shown here is derived from an EMBL/GenBank/DDBJ whole genome shotgun (WGS) entry which is preliminary data.</text>
</comment>
<feature type="domain" description="Nephrocystin 3-like N-terminal" evidence="2">
    <location>
        <begin position="18"/>
        <end position="171"/>
    </location>
</feature>
<name>A0A9N9KZI0_9HELO</name>
<keyword evidence="1" id="KW-0677">Repeat</keyword>
<reference evidence="3" key="1">
    <citation type="submission" date="2021-07" db="EMBL/GenBank/DDBJ databases">
        <authorList>
            <person name="Durling M."/>
        </authorList>
    </citation>
    <scope>NUCLEOTIDE SEQUENCE</scope>
</reference>
<evidence type="ECO:0000313" key="4">
    <source>
        <dbReference type="Proteomes" id="UP000696280"/>
    </source>
</evidence>
<organism evidence="3 4">
    <name type="scientific">Hymenoscyphus fraxineus</name>
    <dbReference type="NCBI Taxonomy" id="746836"/>
    <lineage>
        <taxon>Eukaryota</taxon>
        <taxon>Fungi</taxon>
        <taxon>Dikarya</taxon>
        <taxon>Ascomycota</taxon>
        <taxon>Pezizomycotina</taxon>
        <taxon>Leotiomycetes</taxon>
        <taxon>Helotiales</taxon>
        <taxon>Helotiaceae</taxon>
        <taxon>Hymenoscyphus</taxon>
    </lineage>
</organism>
<evidence type="ECO:0000259" key="2">
    <source>
        <dbReference type="Pfam" id="PF24883"/>
    </source>
</evidence>
<keyword evidence="4" id="KW-1185">Reference proteome</keyword>
<evidence type="ECO:0000313" key="3">
    <source>
        <dbReference type="EMBL" id="CAG8956334.1"/>
    </source>
</evidence>
<evidence type="ECO:0000256" key="1">
    <source>
        <dbReference type="ARBA" id="ARBA00022737"/>
    </source>
</evidence>
<dbReference type="Proteomes" id="UP000696280">
    <property type="component" value="Unassembled WGS sequence"/>
</dbReference>
<proteinExistence type="predicted"/>
<protein>
    <recommendedName>
        <fullName evidence="2">Nephrocystin 3-like N-terminal domain-containing protein</fullName>
    </recommendedName>
</protein>
<gene>
    <name evidence="3" type="ORF">HYFRA_00003714</name>
</gene>
<dbReference type="AlphaFoldDB" id="A0A9N9KZI0"/>
<dbReference type="InterPro" id="IPR056884">
    <property type="entry name" value="NPHP3-like_N"/>
</dbReference>
<accession>A0A9N9KZI0</accession>